<gene>
    <name evidence="5" type="primary">LOC111112070</name>
</gene>
<dbReference type="SMART" id="SM00034">
    <property type="entry name" value="CLECT"/>
    <property type="match status" value="1"/>
</dbReference>
<evidence type="ECO:0000313" key="5">
    <source>
        <dbReference type="RefSeq" id="XP_022305077.1"/>
    </source>
</evidence>
<protein>
    <submittedName>
        <fullName evidence="5">Perlucin-like protein</fullName>
    </submittedName>
</protein>
<evidence type="ECO:0000256" key="2">
    <source>
        <dbReference type="SAM" id="SignalP"/>
    </source>
</evidence>
<keyword evidence="2" id="KW-0732">Signal</keyword>
<dbReference type="Gene3D" id="3.10.100.10">
    <property type="entry name" value="Mannose-Binding Protein A, subunit A"/>
    <property type="match status" value="1"/>
</dbReference>
<evidence type="ECO:0000259" key="3">
    <source>
        <dbReference type="PROSITE" id="PS50041"/>
    </source>
</evidence>
<dbReference type="InterPro" id="IPR018378">
    <property type="entry name" value="C-type_lectin_CS"/>
</dbReference>
<sequence length="150" mass="17249">MKGLFLLFIGVFVMPESVTAHHCGRGWVSFEKNCYYFSTSAVTFNDAMVACDSRGSSVLVIRNSREEKWLDLHCRLRGYVYGLWLGISDVQREGYMVAISDRSRLSYVNWIKGQPDNYRGNEHCALYWPALKAWNDISCSSKVHFVCTKK</sequence>
<feature type="signal peptide" evidence="2">
    <location>
        <begin position="1"/>
        <end position="20"/>
    </location>
</feature>
<dbReference type="KEGG" id="cvn:111112070"/>
<proteinExistence type="predicted"/>
<dbReference type="SUPFAM" id="SSF56436">
    <property type="entry name" value="C-type lectin-like"/>
    <property type="match status" value="1"/>
</dbReference>
<reference evidence="5" key="1">
    <citation type="submission" date="2025-08" db="UniProtKB">
        <authorList>
            <consortium name="RefSeq"/>
        </authorList>
    </citation>
    <scope>IDENTIFICATION</scope>
    <source>
        <tissue evidence="5">Whole sample</tissue>
    </source>
</reference>
<organism evidence="4 5">
    <name type="scientific">Crassostrea virginica</name>
    <name type="common">Eastern oyster</name>
    <dbReference type="NCBI Taxonomy" id="6565"/>
    <lineage>
        <taxon>Eukaryota</taxon>
        <taxon>Metazoa</taxon>
        <taxon>Spiralia</taxon>
        <taxon>Lophotrochozoa</taxon>
        <taxon>Mollusca</taxon>
        <taxon>Bivalvia</taxon>
        <taxon>Autobranchia</taxon>
        <taxon>Pteriomorphia</taxon>
        <taxon>Ostreida</taxon>
        <taxon>Ostreoidea</taxon>
        <taxon>Ostreidae</taxon>
        <taxon>Crassostrea</taxon>
    </lineage>
</organism>
<dbReference type="Proteomes" id="UP000694844">
    <property type="component" value="Chromosome 9"/>
</dbReference>
<dbReference type="Pfam" id="PF00059">
    <property type="entry name" value="Lectin_C"/>
    <property type="match status" value="1"/>
</dbReference>
<accession>A0A8B8BP04</accession>
<dbReference type="RefSeq" id="XP_022305077.1">
    <property type="nucleotide sequence ID" value="XM_022449369.1"/>
</dbReference>
<dbReference type="InterPro" id="IPR016187">
    <property type="entry name" value="CTDL_fold"/>
</dbReference>
<keyword evidence="4" id="KW-1185">Reference proteome</keyword>
<dbReference type="InterPro" id="IPR001304">
    <property type="entry name" value="C-type_lectin-like"/>
</dbReference>
<evidence type="ECO:0000313" key="4">
    <source>
        <dbReference type="Proteomes" id="UP000694844"/>
    </source>
</evidence>
<dbReference type="OrthoDB" id="6157090at2759"/>
<dbReference type="AlphaFoldDB" id="A0A8B8BP04"/>
<dbReference type="PROSITE" id="PS00615">
    <property type="entry name" value="C_TYPE_LECTIN_1"/>
    <property type="match status" value="1"/>
</dbReference>
<feature type="domain" description="C-type lectin" evidence="3">
    <location>
        <begin position="30"/>
        <end position="148"/>
    </location>
</feature>
<evidence type="ECO:0000256" key="1">
    <source>
        <dbReference type="ARBA" id="ARBA00023157"/>
    </source>
</evidence>
<dbReference type="InterPro" id="IPR016186">
    <property type="entry name" value="C-type_lectin-like/link_sf"/>
</dbReference>
<dbReference type="InterPro" id="IPR050111">
    <property type="entry name" value="C-type_lectin/snaclec_domain"/>
</dbReference>
<dbReference type="PANTHER" id="PTHR22803">
    <property type="entry name" value="MANNOSE, PHOSPHOLIPASE, LECTIN RECEPTOR RELATED"/>
    <property type="match status" value="1"/>
</dbReference>
<feature type="chain" id="PRO_5034479003" evidence="2">
    <location>
        <begin position="21"/>
        <end position="150"/>
    </location>
</feature>
<dbReference type="GeneID" id="111112070"/>
<keyword evidence="1" id="KW-1015">Disulfide bond</keyword>
<name>A0A8B8BP04_CRAVI</name>
<dbReference type="PROSITE" id="PS50041">
    <property type="entry name" value="C_TYPE_LECTIN_2"/>
    <property type="match status" value="1"/>
</dbReference>